<dbReference type="OrthoDB" id="1929298at2759"/>
<accession>A0A2U1N1D5</accession>
<dbReference type="Gene3D" id="2.170.150.80">
    <property type="entry name" value="NAC domain"/>
    <property type="match status" value="1"/>
</dbReference>
<evidence type="ECO:0000256" key="8">
    <source>
        <dbReference type="ARBA" id="ARBA00023159"/>
    </source>
</evidence>
<dbReference type="PROSITE" id="PS51005">
    <property type="entry name" value="NAC"/>
    <property type="match status" value="1"/>
</dbReference>
<keyword evidence="7 12" id="KW-0472">Membrane</keyword>
<dbReference type="SUPFAM" id="SSF101941">
    <property type="entry name" value="NAC domain"/>
    <property type="match status" value="1"/>
</dbReference>
<reference evidence="14 15" key="1">
    <citation type="journal article" date="2018" name="Mol. Plant">
        <title>The genome of Artemisia annua provides insight into the evolution of Asteraceae family and artemisinin biosynthesis.</title>
        <authorList>
            <person name="Shen Q."/>
            <person name="Zhang L."/>
            <person name="Liao Z."/>
            <person name="Wang S."/>
            <person name="Yan T."/>
            <person name="Shi P."/>
            <person name="Liu M."/>
            <person name="Fu X."/>
            <person name="Pan Q."/>
            <person name="Wang Y."/>
            <person name="Lv Z."/>
            <person name="Lu X."/>
            <person name="Zhang F."/>
            <person name="Jiang W."/>
            <person name="Ma Y."/>
            <person name="Chen M."/>
            <person name="Hao X."/>
            <person name="Li L."/>
            <person name="Tang Y."/>
            <person name="Lv G."/>
            <person name="Zhou Y."/>
            <person name="Sun X."/>
            <person name="Brodelius P.E."/>
            <person name="Rose J.K.C."/>
            <person name="Tang K."/>
        </authorList>
    </citation>
    <scope>NUCLEOTIDE SEQUENCE [LARGE SCALE GENOMIC DNA]</scope>
    <source>
        <strain evidence="15">cv. Huhao1</strain>
        <tissue evidence="14">Leaf</tissue>
    </source>
</reference>
<proteinExistence type="predicted"/>
<evidence type="ECO:0000313" key="14">
    <source>
        <dbReference type="EMBL" id="PWA67312.1"/>
    </source>
</evidence>
<feature type="region of interest" description="Disordered" evidence="11">
    <location>
        <begin position="350"/>
        <end position="371"/>
    </location>
</feature>
<dbReference type="GO" id="GO:0005634">
    <property type="term" value="C:nucleus"/>
    <property type="evidence" value="ECO:0007669"/>
    <property type="project" value="UniProtKB-SubCell"/>
</dbReference>
<evidence type="ECO:0000256" key="5">
    <source>
        <dbReference type="ARBA" id="ARBA00023015"/>
    </source>
</evidence>
<keyword evidence="9" id="KW-0804">Transcription</keyword>
<organism evidence="14 15">
    <name type="scientific">Artemisia annua</name>
    <name type="common">Sweet wormwood</name>
    <dbReference type="NCBI Taxonomy" id="35608"/>
    <lineage>
        <taxon>Eukaryota</taxon>
        <taxon>Viridiplantae</taxon>
        <taxon>Streptophyta</taxon>
        <taxon>Embryophyta</taxon>
        <taxon>Tracheophyta</taxon>
        <taxon>Spermatophyta</taxon>
        <taxon>Magnoliopsida</taxon>
        <taxon>eudicotyledons</taxon>
        <taxon>Gunneridae</taxon>
        <taxon>Pentapetalae</taxon>
        <taxon>asterids</taxon>
        <taxon>campanulids</taxon>
        <taxon>Asterales</taxon>
        <taxon>Asteraceae</taxon>
        <taxon>Asteroideae</taxon>
        <taxon>Anthemideae</taxon>
        <taxon>Artemisiinae</taxon>
        <taxon>Artemisia</taxon>
    </lineage>
</organism>
<dbReference type="STRING" id="35608.A0A2U1N1D5"/>
<feature type="domain" description="NAC" evidence="13">
    <location>
        <begin position="21"/>
        <end position="171"/>
    </location>
</feature>
<dbReference type="InterPro" id="IPR036093">
    <property type="entry name" value="NAC_dom_sf"/>
</dbReference>
<evidence type="ECO:0000256" key="6">
    <source>
        <dbReference type="ARBA" id="ARBA00023125"/>
    </source>
</evidence>
<dbReference type="GO" id="GO:0000976">
    <property type="term" value="F:transcription cis-regulatory region binding"/>
    <property type="evidence" value="ECO:0007669"/>
    <property type="project" value="UniProtKB-ARBA"/>
</dbReference>
<keyword evidence="15" id="KW-1185">Reference proteome</keyword>
<gene>
    <name evidence="14" type="ORF">CTI12_AA318440</name>
</gene>
<evidence type="ECO:0000256" key="3">
    <source>
        <dbReference type="ARBA" id="ARBA00022692"/>
    </source>
</evidence>
<dbReference type="AlphaFoldDB" id="A0A2U1N1D5"/>
<evidence type="ECO:0000313" key="15">
    <source>
        <dbReference type="Proteomes" id="UP000245207"/>
    </source>
</evidence>
<feature type="compositionally biased region" description="Polar residues" evidence="11">
    <location>
        <begin position="353"/>
        <end position="371"/>
    </location>
</feature>
<keyword evidence="6" id="KW-0238">DNA-binding</keyword>
<dbReference type="Pfam" id="PF02365">
    <property type="entry name" value="NAM"/>
    <property type="match status" value="1"/>
</dbReference>
<protein>
    <submittedName>
        <fullName evidence="14">No apical meristem (NAM) protein</fullName>
    </submittedName>
</protein>
<evidence type="ECO:0000256" key="10">
    <source>
        <dbReference type="ARBA" id="ARBA00023242"/>
    </source>
</evidence>
<comment type="subcellular location">
    <subcellularLocation>
        <location evidence="2">Membrane</location>
        <topology evidence="2">Single-pass membrane protein</topology>
    </subcellularLocation>
    <subcellularLocation>
        <location evidence="1">Nucleus</location>
    </subcellularLocation>
</comment>
<evidence type="ECO:0000256" key="1">
    <source>
        <dbReference type="ARBA" id="ARBA00004123"/>
    </source>
</evidence>
<evidence type="ECO:0000256" key="7">
    <source>
        <dbReference type="ARBA" id="ARBA00023136"/>
    </source>
</evidence>
<dbReference type="InterPro" id="IPR003441">
    <property type="entry name" value="NAC-dom"/>
</dbReference>
<comment type="caution">
    <text evidence="14">The sequence shown here is derived from an EMBL/GenBank/DDBJ whole genome shotgun (WGS) entry which is preliminary data.</text>
</comment>
<evidence type="ECO:0000256" key="12">
    <source>
        <dbReference type="SAM" id="Phobius"/>
    </source>
</evidence>
<dbReference type="GO" id="GO:0006355">
    <property type="term" value="P:regulation of DNA-templated transcription"/>
    <property type="evidence" value="ECO:0007669"/>
    <property type="project" value="InterPro"/>
</dbReference>
<dbReference type="Proteomes" id="UP000245207">
    <property type="component" value="Unassembled WGS sequence"/>
</dbReference>
<feature type="transmembrane region" description="Helical" evidence="12">
    <location>
        <begin position="457"/>
        <end position="481"/>
    </location>
</feature>
<dbReference type="PANTHER" id="PTHR31744:SF216">
    <property type="entry name" value="NAC TRANSCRIPTION FACTOR"/>
    <property type="match status" value="1"/>
</dbReference>
<evidence type="ECO:0000256" key="2">
    <source>
        <dbReference type="ARBA" id="ARBA00004167"/>
    </source>
</evidence>
<keyword evidence="8" id="KW-0010">Activator</keyword>
<dbReference type="EMBL" id="PKPP01003857">
    <property type="protein sequence ID" value="PWA67312.1"/>
    <property type="molecule type" value="Genomic_DNA"/>
</dbReference>
<sequence>MDPLLSSNVMEKQTSSMEKLFPPGFRFHPTDEELVLYWLKRKICGRSLKIDIIGDLDVYKWDPDDFPGLAKWKTGDRQWFFFCPRDRRYPSGARANRATMHGYWKATGKDRIITCNSRTVGSKKTLIYYLGRAPSGQRTDWVMHEYTLDEEELSRCNYVKNYYNVCKFFKKSGAGPKNGEQYGAPFVEEEWADDGENVNVDALLVQNTNTFVNEPNPTSAITAEPAIVPPMAQINPVNCESFDQRVANEPSVEEQQHFAVNEDFIELDDLISPQPALPNSEQPVVDDLPFDDVDEFCAFDFCNDSTTLNKTNPVISQHIQHPFYATNLEYGMENSDYRSYFNTNIETDHNSLRTDQSNHNLTDPQASEHPFSTPSGVITDVNQCLNNGEGYGGSGSFSSALWDYVESVPTSPAFALESSALVNKVFEQIPCSLNKVSSTKNGARRVKRSSRSTSMGILYFSVLGVLFAILCVFLGTSIELLGRSIL</sequence>
<evidence type="ECO:0000259" key="13">
    <source>
        <dbReference type="PROSITE" id="PS51005"/>
    </source>
</evidence>
<dbReference type="GO" id="GO:0016020">
    <property type="term" value="C:membrane"/>
    <property type="evidence" value="ECO:0007669"/>
    <property type="project" value="UniProtKB-SubCell"/>
</dbReference>
<keyword evidence="4 12" id="KW-1133">Transmembrane helix</keyword>
<keyword evidence="3 12" id="KW-0812">Transmembrane</keyword>
<evidence type="ECO:0000256" key="4">
    <source>
        <dbReference type="ARBA" id="ARBA00022989"/>
    </source>
</evidence>
<name>A0A2U1N1D5_ARTAN</name>
<evidence type="ECO:0000256" key="11">
    <source>
        <dbReference type="SAM" id="MobiDB-lite"/>
    </source>
</evidence>
<keyword evidence="5" id="KW-0805">Transcription regulation</keyword>
<dbReference type="PANTHER" id="PTHR31744">
    <property type="entry name" value="PROTEIN CUP-SHAPED COTYLEDON 2-RELATED"/>
    <property type="match status" value="1"/>
</dbReference>
<evidence type="ECO:0000256" key="9">
    <source>
        <dbReference type="ARBA" id="ARBA00023163"/>
    </source>
</evidence>
<keyword evidence="10" id="KW-0539">Nucleus</keyword>